<dbReference type="EMBL" id="PVNL01000159">
    <property type="protein sequence ID" value="PRP92301.1"/>
    <property type="molecule type" value="Genomic_DNA"/>
</dbReference>
<dbReference type="Proteomes" id="UP000238823">
    <property type="component" value="Unassembled WGS sequence"/>
</dbReference>
<sequence>MLGIVENLRKFPHPSSSVRVKNPGVGATKLTSSLRPSPSISINCTPGPPSVVGREGMATIGPK</sequence>
<feature type="compositionally biased region" description="Polar residues" evidence="1">
    <location>
        <begin position="31"/>
        <end position="44"/>
    </location>
</feature>
<evidence type="ECO:0000313" key="3">
    <source>
        <dbReference type="Proteomes" id="UP000238823"/>
    </source>
</evidence>
<feature type="region of interest" description="Disordered" evidence="1">
    <location>
        <begin position="31"/>
        <end position="63"/>
    </location>
</feature>
<dbReference type="AlphaFoldDB" id="A0A2S9XHZ8"/>
<accession>A0A2S9XHZ8</accession>
<name>A0A2S9XHZ8_9BACT</name>
<comment type="caution">
    <text evidence="2">The sequence shown here is derived from an EMBL/GenBank/DDBJ whole genome shotgun (WGS) entry which is preliminary data.</text>
</comment>
<evidence type="ECO:0000313" key="2">
    <source>
        <dbReference type="EMBL" id="PRP92301.1"/>
    </source>
</evidence>
<proteinExistence type="predicted"/>
<gene>
    <name evidence="2" type="ORF">ENSA7_81650</name>
</gene>
<protein>
    <submittedName>
        <fullName evidence="2">Uncharacterized protein</fullName>
    </submittedName>
</protein>
<organism evidence="2 3">
    <name type="scientific">Enhygromyxa salina</name>
    <dbReference type="NCBI Taxonomy" id="215803"/>
    <lineage>
        <taxon>Bacteria</taxon>
        <taxon>Pseudomonadati</taxon>
        <taxon>Myxococcota</taxon>
        <taxon>Polyangia</taxon>
        <taxon>Nannocystales</taxon>
        <taxon>Nannocystaceae</taxon>
        <taxon>Enhygromyxa</taxon>
    </lineage>
</organism>
<evidence type="ECO:0000256" key="1">
    <source>
        <dbReference type="SAM" id="MobiDB-lite"/>
    </source>
</evidence>
<reference evidence="2 3" key="1">
    <citation type="submission" date="2018-03" db="EMBL/GenBank/DDBJ databases">
        <title>Draft Genome Sequences of the Obligatory Marine Myxobacteria Enhygromyxa salina SWB007.</title>
        <authorList>
            <person name="Poehlein A."/>
            <person name="Moghaddam J.A."/>
            <person name="Harms H."/>
            <person name="Alanjari M."/>
            <person name="Koenig G.M."/>
            <person name="Daniel R."/>
            <person name="Schaeberle T.F."/>
        </authorList>
    </citation>
    <scope>NUCLEOTIDE SEQUENCE [LARGE SCALE GENOMIC DNA]</scope>
    <source>
        <strain evidence="2 3">SWB007</strain>
    </source>
</reference>